<dbReference type="Pfam" id="PF02706">
    <property type="entry name" value="Wzz"/>
    <property type="match status" value="1"/>
</dbReference>
<dbReference type="Pfam" id="PF13807">
    <property type="entry name" value="GNVR"/>
    <property type="match status" value="1"/>
</dbReference>
<evidence type="ECO:0000313" key="20">
    <source>
        <dbReference type="EMBL" id="GEO08171.1"/>
    </source>
</evidence>
<dbReference type="RefSeq" id="WP_147202203.1">
    <property type="nucleotide sequence ID" value="NZ_BJYT01000001.1"/>
</dbReference>
<evidence type="ECO:0000313" key="21">
    <source>
        <dbReference type="Proteomes" id="UP000321513"/>
    </source>
</evidence>
<accession>A0A512B879</accession>
<protein>
    <recommendedName>
        <fullName evidence="4">non-specific protein-tyrosine kinase</fullName>
        <ecNumber evidence="4">2.7.10.2</ecNumber>
    </recommendedName>
</protein>
<evidence type="ECO:0000256" key="16">
    <source>
        <dbReference type="SAM" id="Phobius"/>
    </source>
</evidence>
<dbReference type="AlphaFoldDB" id="A0A512B879"/>
<proteinExistence type="inferred from homology"/>
<comment type="similarity">
    <text evidence="3">Belongs to the etk/wzc family.</text>
</comment>
<dbReference type="EMBL" id="BJYT01000001">
    <property type="protein sequence ID" value="GEO08171.1"/>
    <property type="molecule type" value="Genomic_DNA"/>
</dbReference>
<dbReference type="InterPro" id="IPR032807">
    <property type="entry name" value="GNVR"/>
</dbReference>
<evidence type="ECO:0000256" key="13">
    <source>
        <dbReference type="ARBA" id="ARBA00023136"/>
    </source>
</evidence>
<name>A0A512B879_9BACT</name>
<evidence type="ECO:0000256" key="11">
    <source>
        <dbReference type="ARBA" id="ARBA00022840"/>
    </source>
</evidence>
<feature type="transmembrane region" description="Helical" evidence="16">
    <location>
        <begin position="483"/>
        <end position="502"/>
    </location>
</feature>
<reference evidence="20 21" key="1">
    <citation type="submission" date="2019-07" db="EMBL/GenBank/DDBJ databases">
        <title>Whole genome shotgun sequence of Segetibacter aerophilus NBRC 106135.</title>
        <authorList>
            <person name="Hosoyama A."/>
            <person name="Uohara A."/>
            <person name="Ohji S."/>
            <person name="Ichikawa N."/>
        </authorList>
    </citation>
    <scope>NUCLEOTIDE SEQUENCE [LARGE SCALE GENOMIC DNA]</scope>
    <source>
        <strain evidence="20 21">NBRC 106135</strain>
    </source>
</reference>
<dbReference type="InterPro" id="IPR027417">
    <property type="entry name" value="P-loop_NTPase"/>
</dbReference>
<keyword evidence="13 16" id="KW-0472">Membrane</keyword>
<dbReference type="InterPro" id="IPR003856">
    <property type="entry name" value="LPS_length_determ_N"/>
</dbReference>
<feature type="domain" description="Tyrosine-protein kinase G-rich" evidence="19">
    <location>
        <begin position="428"/>
        <end position="503"/>
    </location>
</feature>
<dbReference type="PANTHER" id="PTHR32309">
    <property type="entry name" value="TYROSINE-PROTEIN KINASE"/>
    <property type="match status" value="1"/>
</dbReference>
<feature type="domain" description="AAA" evidence="18">
    <location>
        <begin position="583"/>
        <end position="699"/>
    </location>
</feature>
<evidence type="ECO:0000256" key="10">
    <source>
        <dbReference type="ARBA" id="ARBA00022777"/>
    </source>
</evidence>
<keyword evidence="11" id="KW-0067">ATP-binding</keyword>
<feature type="domain" description="Polysaccharide chain length determinant N-terminal" evidence="17">
    <location>
        <begin position="29"/>
        <end position="105"/>
    </location>
</feature>
<evidence type="ECO:0000259" key="17">
    <source>
        <dbReference type="Pfam" id="PF02706"/>
    </source>
</evidence>
<evidence type="ECO:0000256" key="5">
    <source>
        <dbReference type="ARBA" id="ARBA00022475"/>
    </source>
</evidence>
<dbReference type="NCBIfam" id="TIGR01007">
    <property type="entry name" value="eps_fam"/>
    <property type="match status" value="1"/>
</dbReference>
<dbReference type="CDD" id="cd05387">
    <property type="entry name" value="BY-kinase"/>
    <property type="match status" value="1"/>
</dbReference>
<evidence type="ECO:0000259" key="18">
    <source>
        <dbReference type="Pfam" id="PF13614"/>
    </source>
</evidence>
<dbReference type="PANTHER" id="PTHR32309:SF13">
    <property type="entry name" value="FERRIC ENTEROBACTIN TRANSPORT PROTEIN FEPE"/>
    <property type="match status" value="1"/>
</dbReference>
<dbReference type="Gene3D" id="3.40.50.300">
    <property type="entry name" value="P-loop containing nucleotide triphosphate hydrolases"/>
    <property type="match status" value="1"/>
</dbReference>
<sequence length="780" mass="87785">MEAKRPIILKKEKGVVERFIYSYLPYWPLFALLLVVFLVAGSFYLYLTKPIYEISADILIKDEKKGADESKILDALNIYSSNKIVENEIEVIQSKELLKKVVNSLSLYAPVFEATPIASYSAFTSSPVTVELADPDMIVEVVERIDFTYNKIKKTIDIAGKSYPLDQWVTTSFGTAKFNINRYFKTATTNNLYFSLVPPKQALNSLILNLNVSPINKLSSVIHLTIKDEVTQRGKEILNLLISEYNQAAINDKNLLTSNTLSFVETRIKYVVRELDSIENQLRKFKTDKGVVDISEQGRLYLQNVGDNDRKMTEVNMEMAMLNEVEKYVQAKDSQIGIVPSIAGLKDPLLAQLLQRYYDAQMQYERLRKTIPGGNPIMFSLRNEIDKMKPTILENIQNQRVSMQASKSNLSASTGTYNSMLHSIPGKERDLLNISRQQTIKNAAYSFLLQKREETALANAATVADSRIIDHPEASFLPVSPKVWLIFLGAFALSMISGVIFISGKELLTNKILFRTDIEAITNAPIVAEVINVKGKKKSFIINNTIKEAASIEQFRHLRANLGLNNRQLENKKILVTSSVASEGKTFISNNLALSIANSGRKVVLIDFDLRNPKTTGWYKKSVDRGIADFLERSEQKIEDIIYTTDHPKLFLIPAGKSRSNPTELLLNADLSKLFDYLINIFDFIIIDSSPIDPVTDAYILSEYCNSTLFVVRHDFTTKAMVELLDASNKVNALRHVSIVFNGIKPRGFLKKGYGSGFGYGLKKVYSDSVYEGQSTNSNV</sequence>
<dbReference type="OrthoDB" id="9794577at2"/>
<organism evidence="20 21">
    <name type="scientific">Segetibacter aerophilus</name>
    <dbReference type="NCBI Taxonomy" id="670293"/>
    <lineage>
        <taxon>Bacteria</taxon>
        <taxon>Pseudomonadati</taxon>
        <taxon>Bacteroidota</taxon>
        <taxon>Chitinophagia</taxon>
        <taxon>Chitinophagales</taxon>
        <taxon>Chitinophagaceae</taxon>
        <taxon>Segetibacter</taxon>
    </lineage>
</organism>
<keyword evidence="7" id="KW-0808">Transferase</keyword>
<dbReference type="GO" id="GO:0004715">
    <property type="term" value="F:non-membrane spanning protein tyrosine kinase activity"/>
    <property type="evidence" value="ECO:0007669"/>
    <property type="project" value="UniProtKB-EC"/>
</dbReference>
<dbReference type="Pfam" id="PF13614">
    <property type="entry name" value="AAA_31"/>
    <property type="match status" value="1"/>
</dbReference>
<evidence type="ECO:0000256" key="15">
    <source>
        <dbReference type="ARBA" id="ARBA00051245"/>
    </source>
</evidence>
<evidence type="ECO:0000256" key="1">
    <source>
        <dbReference type="ARBA" id="ARBA00004429"/>
    </source>
</evidence>
<evidence type="ECO:0000256" key="2">
    <source>
        <dbReference type="ARBA" id="ARBA00007316"/>
    </source>
</evidence>
<evidence type="ECO:0000256" key="4">
    <source>
        <dbReference type="ARBA" id="ARBA00011903"/>
    </source>
</evidence>
<dbReference type="Proteomes" id="UP000321513">
    <property type="component" value="Unassembled WGS sequence"/>
</dbReference>
<keyword evidence="6" id="KW-0997">Cell inner membrane</keyword>
<dbReference type="InterPro" id="IPR005702">
    <property type="entry name" value="Wzc-like_C"/>
</dbReference>
<keyword evidence="12 16" id="KW-1133">Transmembrane helix</keyword>
<dbReference type="GO" id="GO:0005524">
    <property type="term" value="F:ATP binding"/>
    <property type="evidence" value="ECO:0007669"/>
    <property type="project" value="UniProtKB-KW"/>
</dbReference>
<comment type="caution">
    <text evidence="20">The sequence shown here is derived from an EMBL/GenBank/DDBJ whole genome shotgun (WGS) entry which is preliminary data.</text>
</comment>
<evidence type="ECO:0000259" key="19">
    <source>
        <dbReference type="Pfam" id="PF13807"/>
    </source>
</evidence>
<dbReference type="InterPro" id="IPR025669">
    <property type="entry name" value="AAA_dom"/>
</dbReference>
<evidence type="ECO:0000256" key="7">
    <source>
        <dbReference type="ARBA" id="ARBA00022679"/>
    </source>
</evidence>
<keyword evidence="10 20" id="KW-0418">Kinase</keyword>
<dbReference type="SUPFAM" id="SSF52540">
    <property type="entry name" value="P-loop containing nucleoside triphosphate hydrolases"/>
    <property type="match status" value="1"/>
</dbReference>
<comment type="catalytic activity">
    <reaction evidence="15">
        <text>L-tyrosyl-[protein] + ATP = O-phospho-L-tyrosyl-[protein] + ADP + H(+)</text>
        <dbReference type="Rhea" id="RHEA:10596"/>
        <dbReference type="Rhea" id="RHEA-COMP:10136"/>
        <dbReference type="Rhea" id="RHEA-COMP:20101"/>
        <dbReference type="ChEBI" id="CHEBI:15378"/>
        <dbReference type="ChEBI" id="CHEBI:30616"/>
        <dbReference type="ChEBI" id="CHEBI:46858"/>
        <dbReference type="ChEBI" id="CHEBI:61978"/>
        <dbReference type="ChEBI" id="CHEBI:456216"/>
        <dbReference type="EC" id="2.7.10.2"/>
    </reaction>
</comment>
<evidence type="ECO:0000256" key="14">
    <source>
        <dbReference type="ARBA" id="ARBA00023137"/>
    </source>
</evidence>
<keyword evidence="9" id="KW-0547">Nucleotide-binding</keyword>
<keyword evidence="8 16" id="KW-0812">Transmembrane</keyword>
<keyword evidence="21" id="KW-1185">Reference proteome</keyword>
<feature type="transmembrane region" description="Helical" evidence="16">
    <location>
        <begin position="21"/>
        <end position="47"/>
    </location>
</feature>
<comment type="similarity">
    <text evidence="2">Belongs to the CpsD/CapB family.</text>
</comment>
<dbReference type="EC" id="2.7.10.2" evidence="4"/>
<evidence type="ECO:0000256" key="6">
    <source>
        <dbReference type="ARBA" id="ARBA00022519"/>
    </source>
</evidence>
<gene>
    <name evidence="20" type="ORF">SAE01_06670</name>
</gene>
<evidence type="ECO:0000256" key="9">
    <source>
        <dbReference type="ARBA" id="ARBA00022741"/>
    </source>
</evidence>
<dbReference type="InterPro" id="IPR050445">
    <property type="entry name" value="Bact_polysacc_biosynth/exp"/>
</dbReference>
<keyword evidence="14" id="KW-0829">Tyrosine-protein kinase</keyword>
<keyword evidence="5" id="KW-1003">Cell membrane</keyword>
<evidence type="ECO:0000256" key="12">
    <source>
        <dbReference type="ARBA" id="ARBA00022989"/>
    </source>
</evidence>
<dbReference type="GO" id="GO:0005886">
    <property type="term" value="C:plasma membrane"/>
    <property type="evidence" value="ECO:0007669"/>
    <property type="project" value="UniProtKB-SubCell"/>
</dbReference>
<evidence type="ECO:0000256" key="8">
    <source>
        <dbReference type="ARBA" id="ARBA00022692"/>
    </source>
</evidence>
<evidence type="ECO:0000256" key="3">
    <source>
        <dbReference type="ARBA" id="ARBA00008883"/>
    </source>
</evidence>
<comment type="subcellular location">
    <subcellularLocation>
        <location evidence="1">Cell inner membrane</location>
        <topology evidence="1">Multi-pass membrane protein</topology>
    </subcellularLocation>
</comment>